<evidence type="ECO:0000313" key="2">
    <source>
        <dbReference type="Proteomes" id="UP001375539"/>
    </source>
</evidence>
<sequence length="116" mass="12409">MSDEIKGGPGRDTIGCAGCCLALAGAVTAALTWAPLARSSIHGGFEGRHRDLSVLYIDLPLVPLGGALVPLVVWALTVRWLRRPWLAAVAAVAAVALGVWGLNSWWMPYEQPEFMQ</sequence>
<name>A0ACC6QA07_9ACTN</name>
<organism evidence="1 2">
    <name type="scientific">Streptomyces pratisoli</name>
    <dbReference type="NCBI Taxonomy" id="3139917"/>
    <lineage>
        <taxon>Bacteria</taxon>
        <taxon>Bacillati</taxon>
        <taxon>Actinomycetota</taxon>
        <taxon>Actinomycetes</taxon>
        <taxon>Kitasatosporales</taxon>
        <taxon>Streptomycetaceae</taxon>
        <taxon>Streptomyces</taxon>
    </lineage>
</organism>
<evidence type="ECO:0000313" key="1">
    <source>
        <dbReference type="EMBL" id="MEJ8655111.1"/>
    </source>
</evidence>
<accession>A0ACC6QA07</accession>
<comment type="caution">
    <text evidence="1">The sequence shown here is derived from an EMBL/GenBank/DDBJ whole genome shotgun (WGS) entry which is preliminary data.</text>
</comment>
<protein>
    <submittedName>
        <fullName evidence="1">Uncharacterized protein</fullName>
    </submittedName>
</protein>
<gene>
    <name evidence="1" type="ORF">WKI58_00985</name>
</gene>
<reference evidence="1" key="1">
    <citation type="submission" date="2024-03" db="EMBL/GenBank/DDBJ databases">
        <title>Novel Streptomyces species of biotechnological and ecological value are a feature of Machair soil.</title>
        <authorList>
            <person name="Prole J.R."/>
            <person name="Goodfellow M."/>
            <person name="Allenby N."/>
            <person name="Ward A.C."/>
        </authorList>
    </citation>
    <scope>NUCLEOTIDE SEQUENCE</scope>
    <source>
        <strain evidence="1">MS1.AVA.4</strain>
    </source>
</reference>
<proteinExistence type="predicted"/>
<dbReference type="Proteomes" id="UP001375539">
    <property type="component" value="Unassembled WGS sequence"/>
</dbReference>
<dbReference type="EMBL" id="JBBKAI010000002">
    <property type="protein sequence ID" value="MEJ8655111.1"/>
    <property type="molecule type" value="Genomic_DNA"/>
</dbReference>
<keyword evidence="2" id="KW-1185">Reference proteome</keyword>